<organism evidence="6 7">
    <name type="scientific">Paenibacillus chartarius</name>
    <dbReference type="NCBI Taxonomy" id="747481"/>
    <lineage>
        <taxon>Bacteria</taxon>
        <taxon>Bacillati</taxon>
        <taxon>Bacillota</taxon>
        <taxon>Bacilli</taxon>
        <taxon>Bacillales</taxon>
        <taxon>Paenibacillaceae</taxon>
        <taxon>Paenibacillus</taxon>
    </lineage>
</organism>
<keyword evidence="3" id="KW-0472">Membrane</keyword>
<dbReference type="RefSeq" id="WP_377470274.1">
    <property type="nucleotide sequence ID" value="NZ_JBHLWN010000045.1"/>
</dbReference>
<dbReference type="InterPro" id="IPR047793">
    <property type="entry name" value="LiaF_C"/>
</dbReference>
<feature type="transmembrane region" description="Helical" evidence="3">
    <location>
        <begin position="60"/>
        <end position="77"/>
    </location>
</feature>
<keyword evidence="7" id="KW-1185">Reference proteome</keyword>
<evidence type="ECO:0000256" key="2">
    <source>
        <dbReference type="SAM" id="MobiDB-lite"/>
    </source>
</evidence>
<reference evidence="6 7" key="1">
    <citation type="submission" date="2024-09" db="EMBL/GenBank/DDBJ databases">
        <authorList>
            <person name="Sun Q."/>
            <person name="Mori K."/>
        </authorList>
    </citation>
    <scope>NUCLEOTIDE SEQUENCE [LARGE SCALE GENOMIC DNA]</scope>
    <source>
        <strain evidence="6 7">CCM 7759</strain>
    </source>
</reference>
<dbReference type="Proteomes" id="UP001589776">
    <property type="component" value="Unassembled WGS sequence"/>
</dbReference>
<keyword evidence="3" id="KW-0812">Transmembrane</keyword>
<name>A0ABV6DK40_9BACL</name>
<dbReference type="InterPro" id="IPR054331">
    <property type="entry name" value="LiaF_TM"/>
</dbReference>
<evidence type="ECO:0000256" key="1">
    <source>
        <dbReference type="SAM" id="Coils"/>
    </source>
</evidence>
<gene>
    <name evidence="6" type="primary">liaF</name>
    <name evidence="6" type="ORF">ACFFK0_11225</name>
</gene>
<evidence type="ECO:0000313" key="7">
    <source>
        <dbReference type="Proteomes" id="UP001589776"/>
    </source>
</evidence>
<feature type="coiled-coil region" evidence="1">
    <location>
        <begin position="185"/>
        <end position="212"/>
    </location>
</feature>
<comment type="caution">
    <text evidence="6">The sequence shown here is derived from an EMBL/GenBank/DDBJ whole genome shotgun (WGS) entry which is preliminary data.</text>
</comment>
<protein>
    <submittedName>
        <fullName evidence="6">Cell wall-active antibiotics response protein LiaF</fullName>
    </submittedName>
</protein>
<feature type="compositionally biased region" description="Basic and acidic residues" evidence="2">
    <location>
        <begin position="147"/>
        <end position="183"/>
    </location>
</feature>
<evidence type="ECO:0000313" key="6">
    <source>
        <dbReference type="EMBL" id="MFC0213019.1"/>
    </source>
</evidence>
<dbReference type="EMBL" id="JBHLWN010000045">
    <property type="protein sequence ID" value="MFC0213019.1"/>
    <property type="molecule type" value="Genomic_DNA"/>
</dbReference>
<accession>A0ABV6DK40</accession>
<evidence type="ECO:0000259" key="4">
    <source>
        <dbReference type="Pfam" id="PF09922"/>
    </source>
</evidence>
<feature type="domain" description="Cell wall-active antibiotics response LiaF-like C-terminal" evidence="4">
    <location>
        <begin position="252"/>
        <end position="366"/>
    </location>
</feature>
<sequence>MLQRVFIGLLLVGAGVLFLLNQTGLITINIGELLRTYWPVFIIIAGVNGMLASLRYGWSAAIWNVVVCGVGVIFLLHNLGITGLSIGEMFAYLGPVALILFGLSVMFKPSSSAPPSPPVVDKEGGDFRHPDRSYYDIYGEEPPSIDGKTDTPKEGCSENNKENPKESREEIPKETQREIHKQIHKDSFKADMENWKNQLKAAKWEHKKARHAWKEDCRNWRHYQRQYENEHKHEYINTFGPGHGAAQHKSGFIGDVVLGKDYWELQPMTISHFIGDTLIDLTKATVPYGETKIVVSAFIGDVKMLVPADLDLEISVSASSFIGDMHVLDRHETGMMRNLRTESASYDEAERKIKLIVSSFIGDVVVRKVG</sequence>
<evidence type="ECO:0000256" key="3">
    <source>
        <dbReference type="SAM" id="Phobius"/>
    </source>
</evidence>
<feature type="domain" description="LiaF transmembrane" evidence="5">
    <location>
        <begin position="6"/>
        <end position="111"/>
    </location>
</feature>
<feature type="transmembrane region" description="Helical" evidence="3">
    <location>
        <begin position="37"/>
        <end position="54"/>
    </location>
</feature>
<feature type="transmembrane region" description="Helical" evidence="3">
    <location>
        <begin position="6"/>
        <end position="30"/>
    </location>
</feature>
<dbReference type="InterPro" id="IPR024425">
    <property type="entry name" value="LiaF-like_C"/>
</dbReference>
<dbReference type="Pfam" id="PF09922">
    <property type="entry name" value="LiaF-like_C"/>
    <property type="match status" value="1"/>
</dbReference>
<dbReference type="Pfam" id="PF22570">
    <property type="entry name" value="LiaF-TM"/>
    <property type="match status" value="1"/>
</dbReference>
<dbReference type="NCBIfam" id="NF040535">
    <property type="entry name" value="LiaF_C_term"/>
    <property type="match status" value="1"/>
</dbReference>
<keyword evidence="3" id="KW-1133">Transmembrane helix</keyword>
<proteinExistence type="predicted"/>
<evidence type="ECO:0000259" key="5">
    <source>
        <dbReference type="Pfam" id="PF22570"/>
    </source>
</evidence>
<keyword evidence="1" id="KW-0175">Coiled coil</keyword>
<feature type="region of interest" description="Disordered" evidence="2">
    <location>
        <begin position="138"/>
        <end position="183"/>
    </location>
</feature>